<dbReference type="Pfam" id="PF03206">
    <property type="entry name" value="NifW"/>
    <property type="match status" value="1"/>
</dbReference>
<organism evidence="7 8">
    <name type="scientific">Candidatus Accumulibacter aalborgensis</name>
    <dbReference type="NCBI Taxonomy" id="1860102"/>
    <lineage>
        <taxon>Bacteria</taxon>
        <taxon>Pseudomonadati</taxon>
        <taxon>Pseudomonadota</taxon>
        <taxon>Betaproteobacteria</taxon>
        <taxon>Candidatus Accumulibacter</taxon>
    </lineage>
</organism>
<comment type="function">
    <text evidence="1 6">May protect the nitrogenase Fe-Mo protein from oxidative damage.</text>
</comment>
<keyword evidence="8" id="KW-1185">Reference proteome</keyword>
<dbReference type="Proteomes" id="UP000199169">
    <property type="component" value="Unassembled WGS sequence"/>
</dbReference>
<name>A0A1A8XT10_9PROT</name>
<dbReference type="GO" id="GO:0009399">
    <property type="term" value="P:nitrogen fixation"/>
    <property type="evidence" value="ECO:0007669"/>
    <property type="project" value="UniProtKB-UniRule"/>
</dbReference>
<evidence type="ECO:0000256" key="3">
    <source>
        <dbReference type="ARBA" id="ARBA00011284"/>
    </source>
</evidence>
<accession>A0A1A8XT10</accession>
<evidence type="ECO:0000313" key="8">
    <source>
        <dbReference type="Proteomes" id="UP000199169"/>
    </source>
</evidence>
<evidence type="ECO:0000256" key="6">
    <source>
        <dbReference type="HAMAP-Rule" id="MF_00529"/>
    </source>
</evidence>
<comment type="subunit">
    <text evidence="3 6">Homotrimer; associates with NifD.</text>
</comment>
<dbReference type="AlphaFoldDB" id="A0A1A8XT10"/>
<sequence>MDLLDFSDCKLCFEEALPARASLLLDQAAREYGQETAETALLRAHLLAPENLTVRSSRPMKSSAFPLPWSEETAMNETRTLAEALEELASAEDFLDFFAVPYDTDVVQVNRLHILQRFHDYLARQAPELPQEEAAQHAIYRLWLARAYQDFVASDALTEKVFAVFHHVQKPGGGSTSFVPLDKVFHK</sequence>
<dbReference type="STRING" id="1860102.ACCAA_50100"/>
<evidence type="ECO:0000256" key="2">
    <source>
        <dbReference type="ARBA" id="ARBA00008351"/>
    </source>
</evidence>
<evidence type="ECO:0000256" key="1">
    <source>
        <dbReference type="ARBA" id="ARBA00002247"/>
    </source>
</evidence>
<dbReference type="InterPro" id="IPR004893">
    <property type="entry name" value="NifW"/>
</dbReference>
<reference evidence="7 8" key="1">
    <citation type="submission" date="2016-06" db="EMBL/GenBank/DDBJ databases">
        <authorList>
            <person name="Kjaerup R.B."/>
            <person name="Dalgaard T.S."/>
            <person name="Juul-Madsen H.R."/>
        </authorList>
    </citation>
    <scope>NUCLEOTIDE SEQUENCE [LARGE SCALE GENOMIC DNA]</scope>
    <source>
        <strain evidence="7">3</strain>
    </source>
</reference>
<comment type="similarity">
    <text evidence="2 6">Belongs to the NifW family.</text>
</comment>
<evidence type="ECO:0000256" key="4">
    <source>
        <dbReference type="ARBA" id="ARBA00016274"/>
    </source>
</evidence>
<dbReference type="EMBL" id="FLQX01000127">
    <property type="protein sequence ID" value="SBT07861.1"/>
    <property type="molecule type" value="Genomic_DNA"/>
</dbReference>
<proteinExistence type="inferred from homology"/>
<dbReference type="HAMAP" id="MF_00529">
    <property type="entry name" value="NifW"/>
    <property type="match status" value="1"/>
</dbReference>
<keyword evidence="5 6" id="KW-0535">Nitrogen fixation</keyword>
<evidence type="ECO:0000256" key="5">
    <source>
        <dbReference type="ARBA" id="ARBA00023231"/>
    </source>
</evidence>
<evidence type="ECO:0000313" key="7">
    <source>
        <dbReference type="EMBL" id="SBT07861.1"/>
    </source>
</evidence>
<gene>
    <name evidence="6" type="primary">nifW</name>
    <name evidence="7" type="ORF">ACCAA_50100</name>
</gene>
<protein>
    <recommendedName>
        <fullName evidence="4 6">Nitrogenase-stabilizing/protective protein NifW</fullName>
    </recommendedName>
</protein>